<feature type="region of interest" description="Disordered" evidence="1">
    <location>
        <begin position="495"/>
        <end position="531"/>
    </location>
</feature>
<keyword evidence="3" id="KW-1185">Reference proteome</keyword>
<feature type="compositionally biased region" description="Basic and acidic residues" evidence="1">
    <location>
        <begin position="831"/>
        <end position="846"/>
    </location>
</feature>
<dbReference type="EMBL" id="JADGKB010000041">
    <property type="protein sequence ID" value="KAJ3257187.1"/>
    <property type="molecule type" value="Genomic_DNA"/>
</dbReference>
<name>A0AAD5UIV3_9FUNG</name>
<dbReference type="Proteomes" id="UP001210925">
    <property type="component" value="Unassembled WGS sequence"/>
</dbReference>
<sequence length="965" mass="108288">MDAQDHKVLNNLYKLGQRCLDTLGTLVEESELEELKSPTELQSPTELKTPTELKSPSELKASFFSKVPGTATPPGKQKKSTKINSVETYTPLLAVLSNTIMLFFETIPSELPTIATDMVFETPKYYRVPYEQFQLMCSDFLLNSKLNTKTLADEQLKLWERILKIMNVISGRNTKKSMTLELEALDQIMAATERLWTTSPRYISQTSEMSSRKQLELSKAQILGFIDRLIAGNASYQDQRAVKRENDIEKTMELIWKMSSSKMTDQCVEVGPSTTHFQSKILGNVIAKQVKHRLTEQEWKSPQIIMNEQAATIHEKLDRVEGQMNNQRYETSEEKQRSMFFGRMQGHLERMGGRMPMQDALSKEEMKQIHFKEVDVILDAFQPRYDSQTASYSKRHSVTSPPLNVPMLSLPPSKSSNFPLKADAVSPTETVQLEGKTFAKTASTNAARDAMTPDTILQKPQLETAIVETSQSNEPSPVVVDQPLLYLGKDVHSKPTIKHGEGGQFAIGRAQTTGGANLRKKEKGEPFSKDQKDKFFKELEKSLDQAPGRIDSQSAVMKPVSENSPIKKSESSQFVRRGSLTVGAKAGVSKSESADLLKQKAQKEKDFKDMENVLDAFAPKYASQSAQFKTPQMTSNSSVAQTATENSSNYASREAIPPARSRRLSVQDVLHQYNPFGDKPKAQDPTEREKDFKEIEQVLDAFSPKYDQQAASLKPSSQGLESSTSSVGKDSTHLLIAENNNRQRRRSVVETLSSLNPFTEKSSKGASDQLKHSSTLEKLMTFTSPKADRKKDPSIAMRISATKRETEFSELEKVLDNVKPKYDGQTAQAHDSPKVRARSNSERRSDVQPGRLTQSGLAPLDPKERELEFAELENTLDSIKMKYENQFASPSPRLKRLSVNPSVPMIVDQNENSPSIDKVVEKNENRYVVAAGEKEKQGKESPKSSILDRKFSKKKQFVQAEAILH</sequence>
<evidence type="ECO:0000313" key="2">
    <source>
        <dbReference type="EMBL" id="KAJ3257187.1"/>
    </source>
</evidence>
<gene>
    <name evidence="2" type="ORF">HK103_004885</name>
</gene>
<proteinExistence type="predicted"/>
<evidence type="ECO:0000256" key="1">
    <source>
        <dbReference type="SAM" id="MobiDB-lite"/>
    </source>
</evidence>
<accession>A0AAD5UIV3</accession>
<feature type="compositionally biased region" description="Polar residues" evidence="1">
    <location>
        <begin position="625"/>
        <end position="651"/>
    </location>
</feature>
<feature type="region of interest" description="Disordered" evidence="1">
    <location>
        <begin position="816"/>
        <end position="866"/>
    </location>
</feature>
<dbReference type="InterPro" id="IPR010790">
    <property type="entry name" value="DUF1388"/>
</dbReference>
<dbReference type="AlphaFoldDB" id="A0AAD5UIV3"/>
<feature type="compositionally biased region" description="Polar residues" evidence="1">
    <location>
        <begin position="750"/>
        <end position="766"/>
    </location>
</feature>
<reference evidence="2" key="1">
    <citation type="submission" date="2020-05" db="EMBL/GenBank/DDBJ databases">
        <title>Phylogenomic resolution of chytrid fungi.</title>
        <authorList>
            <person name="Stajich J.E."/>
            <person name="Amses K."/>
            <person name="Simmons R."/>
            <person name="Seto K."/>
            <person name="Myers J."/>
            <person name="Bonds A."/>
            <person name="Quandt C.A."/>
            <person name="Barry K."/>
            <person name="Liu P."/>
            <person name="Grigoriev I."/>
            <person name="Longcore J.E."/>
            <person name="James T.Y."/>
        </authorList>
    </citation>
    <scope>NUCLEOTIDE SEQUENCE</scope>
    <source>
        <strain evidence="2">PLAUS21</strain>
    </source>
</reference>
<comment type="caution">
    <text evidence="2">The sequence shown here is derived from an EMBL/GenBank/DDBJ whole genome shotgun (WGS) entry which is preliminary data.</text>
</comment>
<feature type="compositionally biased region" description="Polar residues" evidence="1">
    <location>
        <begin position="709"/>
        <end position="729"/>
    </location>
</feature>
<organism evidence="2 3">
    <name type="scientific">Boothiomyces macroporosus</name>
    <dbReference type="NCBI Taxonomy" id="261099"/>
    <lineage>
        <taxon>Eukaryota</taxon>
        <taxon>Fungi</taxon>
        <taxon>Fungi incertae sedis</taxon>
        <taxon>Chytridiomycota</taxon>
        <taxon>Chytridiomycota incertae sedis</taxon>
        <taxon>Chytridiomycetes</taxon>
        <taxon>Rhizophydiales</taxon>
        <taxon>Terramycetaceae</taxon>
        <taxon>Boothiomyces</taxon>
    </lineage>
</organism>
<evidence type="ECO:0000313" key="3">
    <source>
        <dbReference type="Proteomes" id="UP001210925"/>
    </source>
</evidence>
<feature type="compositionally biased region" description="Basic and acidic residues" evidence="1">
    <location>
        <begin position="522"/>
        <end position="531"/>
    </location>
</feature>
<protein>
    <submittedName>
        <fullName evidence="2">Uncharacterized protein</fullName>
    </submittedName>
</protein>
<feature type="compositionally biased region" description="Basic and acidic residues" evidence="1">
    <location>
        <begin position="678"/>
        <end position="696"/>
    </location>
</feature>
<feature type="region of interest" description="Disordered" evidence="1">
    <location>
        <begin position="34"/>
        <end position="55"/>
    </location>
</feature>
<feature type="region of interest" description="Disordered" evidence="1">
    <location>
        <begin position="625"/>
        <end position="801"/>
    </location>
</feature>
<dbReference type="Pfam" id="PF07142">
    <property type="entry name" value="DUF1388"/>
    <property type="match status" value="1"/>
</dbReference>